<proteinExistence type="predicted"/>
<dbReference type="Proteomes" id="UP001062846">
    <property type="component" value="Chromosome 9"/>
</dbReference>
<comment type="caution">
    <text evidence="1">The sequence shown here is derived from an EMBL/GenBank/DDBJ whole genome shotgun (WGS) entry which is preliminary data.</text>
</comment>
<accession>A0ACC0MBX2</accession>
<gene>
    <name evidence="1" type="ORF">RHMOL_Rhmol09G0104400</name>
</gene>
<keyword evidence="2" id="KW-1185">Reference proteome</keyword>
<name>A0ACC0MBX2_RHOML</name>
<evidence type="ECO:0000313" key="2">
    <source>
        <dbReference type="Proteomes" id="UP001062846"/>
    </source>
</evidence>
<reference evidence="1" key="1">
    <citation type="submission" date="2022-02" db="EMBL/GenBank/DDBJ databases">
        <title>Plant Genome Project.</title>
        <authorList>
            <person name="Zhang R.-G."/>
        </authorList>
    </citation>
    <scope>NUCLEOTIDE SEQUENCE</scope>
    <source>
        <strain evidence="1">AT1</strain>
    </source>
</reference>
<protein>
    <submittedName>
        <fullName evidence="1">Uncharacterized protein</fullName>
    </submittedName>
</protein>
<sequence length="107" mass="12420">MIELPIGVRLRAIVIEQRDLPAYEYVNAIDDVDDGLPWYHDIWNFVERGEFPAGATRKDRVALQQLAAQYIICGGKLYRRSHFWNEMPLLVLLENMGIEFPTCFTCC</sequence>
<evidence type="ECO:0000313" key="1">
    <source>
        <dbReference type="EMBL" id="KAI8538447.1"/>
    </source>
</evidence>
<organism evidence="1 2">
    <name type="scientific">Rhododendron molle</name>
    <name type="common">Chinese azalea</name>
    <name type="synonym">Azalea mollis</name>
    <dbReference type="NCBI Taxonomy" id="49168"/>
    <lineage>
        <taxon>Eukaryota</taxon>
        <taxon>Viridiplantae</taxon>
        <taxon>Streptophyta</taxon>
        <taxon>Embryophyta</taxon>
        <taxon>Tracheophyta</taxon>
        <taxon>Spermatophyta</taxon>
        <taxon>Magnoliopsida</taxon>
        <taxon>eudicotyledons</taxon>
        <taxon>Gunneridae</taxon>
        <taxon>Pentapetalae</taxon>
        <taxon>asterids</taxon>
        <taxon>Ericales</taxon>
        <taxon>Ericaceae</taxon>
        <taxon>Ericoideae</taxon>
        <taxon>Rhodoreae</taxon>
        <taxon>Rhododendron</taxon>
    </lineage>
</organism>
<dbReference type="EMBL" id="CM046396">
    <property type="protein sequence ID" value="KAI8538447.1"/>
    <property type="molecule type" value="Genomic_DNA"/>
</dbReference>